<proteinExistence type="predicted"/>
<dbReference type="PANTHER" id="PTHR13789">
    <property type="entry name" value="MONOOXYGENASE"/>
    <property type="match status" value="1"/>
</dbReference>
<dbReference type="Pfam" id="PF01494">
    <property type="entry name" value="FAD_binding_3"/>
    <property type="match status" value="1"/>
</dbReference>
<dbReference type="STRING" id="446470.Snas_3524"/>
<organism evidence="4 5">
    <name type="scientific">Stackebrandtia nassauensis (strain DSM 44728 / CIP 108903 / NRRL B-16338 / NBRC 102104 / LLR-40K-21)</name>
    <dbReference type="NCBI Taxonomy" id="446470"/>
    <lineage>
        <taxon>Bacteria</taxon>
        <taxon>Bacillati</taxon>
        <taxon>Actinomycetota</taxon>
        <taxon>Actinomycetes</taxon>
        <taxon>Glycomycetales</taxon>
        <taxon>Glycomycetaceae</taxon>
        <taxon>Stackebrandtia</taxon>
    </lineage>
</organism>
<dbReference type="EMBL" id="CP001778">
    <property type="protein sequence ID" value="ADD43187.1"/>
    <property type="molecule type" value="Genomic_DNA"/>
</dbReference>
<dbReference type="Proteomes" id="UP000000844">
    <property type="component" value="Chromosome"/>
</dbReference>
<dbReference type="AlphaFoldDB" id="D3PWG5"/>
<dbReference type="HOGENOM" id="CLU_009665_19_5_11"/>
<evidence type="ECO:0000259" key="3">
    <source>
        <dbReference type="Pfam" id="PF01494"/>
    </source>
</evidence>
<dbReference type="InterPro" id="IPR050493">
    <property type="entry name" value="FAD-dep_Monooxygenase_BioMet"/>
</dbReference>
<dbReference type="PANTHER" id="PTHR13789:SF309">
    <property type="entry name" value="PUTATIVE (AFU_ORTHOLOGUE AFUA_6G14510)-RELATED"/>
    <property type="match status" value="1"/>
</dbReference>
<dbReference type="OrthoDB" id="9782160at2"/>
<dbReference type="KEGG" id="sna:Snas_3524"/>
<reference evidence="4 5" key="1">
    <citation type="journal article" date="2009" name="Stand. Genomic Sci.">
        <title>Complete genome sequence of Stackebrandtia nassauensis type strain (LLR-40K-21).</title>
        <authorList>
            <person name="Munk C."/>
            <person name="Lapidus A."/>
            <person name="Copeland A."/>
            <person name="Jando M."/>
            <person name="Mayilraj S."/>
            <person name="Glavina Del Rio T."/>
            <person name="Nolan M."/>
            <person name="Chen F."/>
            <person name="Lucas S."/>
            <person name="Tice H."/>
            <person name="Cheng J.F."/>
            <person name="Han C."/>
            <person name="Detter J.C."/>
            <person name="Bruce D."/>
            <person name="Goodwin L."/>
            <person name="Chain P."/>
            <person name="Pitluck S."/>
            <person name="Goker M."/>
            <person name="Ovchinikova G."/>
            <person name="Pati A."/>
            <person name="Ivanova N."/>
            <person name="Mavromatis K."/>
            <person name="Chen A."/>
            <person name="Palaniappan K."/>
            <person name="Land M."/>
            <person name="Hauser L."/>
            <person name="Chang Y.J."/>
            <person name="Jeffries C.D."/>
            <person name="Bristow J."/>
            <person name="Eisen J.A."/>
            <person name="Markowitz V."/>
            <person name="Hugenholtz P."/>
            <person name="Kyrpides N.C."/>
            <person name="Klenk H.P."/>
        </authorList>
    </citation>
    <scope>NUCLEOTIDE SEQUENCE [LARGE SCALE GENOMIC DNA]</scope>
    <source>
        <strain evidence="5">DSM 44728 / CIP 108903 / NRRL B-16338 / NBRC 102104 / LLR-40K-21</strain>
    </source>
</reference>
<evidence type="ECO:0000256" key="1">
    <source>
        <dbReference type="ARBA" id="ARBA00023002"/>
    </source>
</evidence>
<keyword evidence="2 4" id="KW-0503">Monooxygenase</keyword>
<dbReference type="Gene3D" id="3.50.50.60">
    <property type="entry name" value="FAD/NAD(P)-binding domain"/>
    <property type="match status" value="1"/>
</dbReference>
<dbReference type="PRINTS" id="PR00420">
    <property type="entry name" value="RNGMNOXGNASE"/>
</dbReference>
<dbReference type="SUPFAM" id="SSF51905">
    <property type="entry name" value="FAD/NAD(P)-binding domain"/>
    <property type="match status" value="1"/>
</dbReference>
<name>D3PWG5_STANL</name>
<keyword evidence="5" id="KW-1185">Reference proteome</keyword>
<dbReference type="GO" id="GO:0004497">
    <property type="term" value="F:monooxygenase activity"/>
    <property type="evidence" value="ECO:0007669"/>
    <property type="project" value="UniProtKB-KW"/>
</dbReference>
<feature type="domain" description="FAD-binding" evidence="3">
    <location>
        <begin position="2"/>
        <end position="345"/>
    </location>
</feature>
<protein>
    <submittedName>
        <fullName evidence="4">Monooxygenase FAD-binding protein</fullName>
    </submittedName>
</protein>
<evidence type="ECO:0000313" key="5">
    <source>
        <dbReference type="Proteomes" id="UP000000844"/>
    </source>
</evidence>
<evidence type="ECO:0000313" key="4">
    <source>
        <dbReference type="EMBL" id="ADD43187.1"/>
    </source>
</evidence>
<dbReference type="eggNOG" id="COG0654">
    <property type="taxonomic scope" value="Bacteria"/>
</dbReference>
<sequence>MRVIIIGSGIGGPIAAVALRKAGIESVVYEAHDGPGVGIGAFLGLAPNGLSVLDTLGLLDAVRATPGAHVSHLTEFLDSAGRRLGQLSDGSDQLEPRLRSLGVRRGELQAALAEAARAHGAHIEYGKRFVDCDDTGSAVIARFADGSTAEADVLIGADGLHSRVRAAIDPAAPTPRYSGMLGVGGWTSSRSVEPTPPSTGRMVFGRRGFFLYQSAPDGDVYWGVNFPHPELDRAAIAERGAATWKRELLDRYADDMPDLARILADSDTDWFLPFGLYDLADLPHWTRGRIGLIGDAAHAVPNSSGQGASMAIEDGIVLAKCLRDIPNPEEALRAFVASRRGRVDRIITEGRRRGKLKTLTNPVAVTLRDMAMRAVLWRLAKNSGHSWIFDHRVDFDAPVRT</sequence>
<dbReference type="RefSeq" id="WP_013018758.1">
    <property type="nucleotide sequence ID" value="NC_013947.1"/>
</dbReference>
<dbReference type="InterPro" id="IPR036188">
    <property type="entry name" value="FAD/NAD-bd_sf"/>
</dbReference>
<gene>
    <name evidence="4" type="ordered locus">Snas_3524</name>
</gene>
<dbReference type="GO" id="GO:0071949">
    <property type="term" value="F:FAD binding"/>
    <property type="evidence" value="ECO:0007669"/>
    <property type="project" value="InterPro"/>
</dbReference>
<evidence type="ECO:0000256" key="2">
    <source>
        <dbReference type="ARBA" id="ARBA00023033"/>
    </source>
</evidence>
<keyword evidence="1" id="KW-0560">Oxidoreductase</keyword>
<accession>D3PWG5</accession>
<dbReference type="InterPro" id="IPR002938">
    <property type="entry name" value="FAD-bd"/>
</dbReference>